<dbReference type="SUPFAM" id="SSF46565">
    <property type="entry name" value="Chaperone J-domain"/>
    <property type="match status" value="1"/>
</dbReference>
<protein>
    <submittedName>
        <fullName evidence="1">Uncharacterized protein</fullName>
    </submittedName>
</protein>
<gene>
    <name evidence="1" type="ORF">FRX31_014912</name>
</gene>
<accession>A0A7J6WDU2</accession>
<evidence type="ECO:0000313" key="2">
    <source>
        <dbReference type="Proteomes" id="UP000554482"/>
    </source>
</evidence>
<dbReference type="InterPro" id="IPR036869">
    <property type="entry name" value="J_dom_sf"/>
</dbReference>
<name>A0A7J6WDU2_THATH</name>
<dbReference type="OrthoDB" id="10250354at2759"/>
<dbReference type="EMBL" id="JABWDY010017254">
    <property type="protein sequence ID" value="KAF5195501.1"/>
    <property type="molecule type" value="Genomic_DNA"/>
</dbReference>
<evidence type="ECO:0000313" key="1">
    <source>
        <dbReference type="EMBL" id="KAF5195501.1"/>
    </source>
</evidence>
<keyword evidence="2" id="KW-1185">Reference proteome</keyword>
<organism evidence="1 2">
    <name type="scientific">Thalictrum thalictroides</name>
    <name type="common">Rue-anemone</name>
    <name type="synonym">Anemone thalictroides</name>
    <dbReference type="NCBI Taxonomy" id="46969"/>
    <lineage>
        <taxon>Eukaryota</taxon>
        <taxon>Viridiplantae</taxon>
        <taxon>Streptophyta</taxon>
        <taxon>Embryophyta</taxon>
        <taxon>Tracheophyta</taxon>
        <taxon>Spermatophyta</taxon>
        <taxon>Magnoliopsida</taxon>
        <taxon>Ranunculales</taxon>
        <taxon>Ranunculaceae</taxon>
        <taxon>Thalictroideae</taxon>
        <taxon>Thalictrum</taxon>
    </lineage>
</organism>
<comment type="caution">
    <text evidence="1">The sequence shown here is derived from an EMBL/GenBank/DDBJ whole genome shotgun (WGS) entry which is preliminary data.</text>
</comment>
<sequence length="97" mass="11045">MAINNGILPDMKVIHGNSALPKADRKSAKPWMDAYRRSLLNINKIPRNKRSIYEASSILKEAEYYDVLQISSNASEKEIRKALRQVTQNDPQAAQNF</sequence>
<reference evidence="1 2" key="1">
    <citation type="submission" date="2020-06" db="EMBL/GenBank/DDBJ databases">
        <title>Transcriptomic and genomic resources for Thalictrum thalictroides and T. hernandezii: Facilitating candidate gene discovery in an emerging model plant lineage.</title>
        <authorList>
            <person name="Arias T."/>
            <person name="Riano-Pachon D.M."/>
            <person name="Di Stilio V.S."/>
        </authorList>
    </citation>
    <scope>NUCLEOTIDE SEQUENCE [LARGE SCALE GENOMIC DNA]</scope>
    <source>
        <strain evidence="2">cv. WT478/WT964</strain>
        <tissue evidence="1">Leaves</tissue>
    </source>
</reference>
<proteinExistence type="predicted"/>
<dbReference type="AlphaFoldDB" id="A0A7J6WDU2"/>
<dbReference type="Proteomes" id="UP000554482">
    <property type="component" value="Unassembled WGS sequence"/>
</dbReference>
<dbReference type="Gene3D" id="1.10.287.110">
    <property type="entry name" value="DnaJ domain"/>
    <property type="match status" value="1"/>
</dbReference>